<reference evidence="4" key="1">
    <citation type="submission" date="2015-07" db="EMBL/GenBank/DDBJ databases">
        <title>Fjat-14235 jcm11544.</title>
        <authorList>
            <person name="Liu B."/>
            <person name="Wang J."/>
            <person name="Zhu Y."/>
            <person name="Liu G."/>
            <person name="Chen Q."/>
            <person name="Chen Z."/>
            <person name="Lan J."/>
            <person name="Che J."/>
            <person name="Ge C."/>
            <person name="Shi H."/>
            <person name="Pan Z."/>
            <person name="Liu X."/>
        </authorList>
    </citation>
    <scope>NUCLEOTIDE SEQUENCE [LARGE SCALE GENOMIC DNA]</scope>
    <source>
        <strain evidence="4">JCM 11544</strain>
    </source>
</reference>
<dbReference type="PANTHER" id="PTHR39193">
    <property type="entry name" value="5-DEOXY-GLUCURONATE ISOMERASE"/>
    <property type="match status" value="1"/>
</dbReference>
<accession>A0A0M0G0N9</accession>
<dbReference type="InterPro" id="IPR011051">
    <property type="entry name" value="RmlC_Cupin_sf"/>
</dbReference>
<dbReference type="AlphaFoldDB" id="A0A0M0G0N9"/>
<evidence type="ECO:0000313" key="4">
    <source>
        <dbReference type="Proteomes" id="UP000037405"/>
    </source>
</evidence>
<evidence type="ECO:0000256" key="2">
    <source>
        <dbReference type="NCBIfam" id="TIGR04378"/>
    </source>
</evidence>
<keyword evidence="1" id="KW-0413">Isomerase</keyword>
<dbReference type="NCBIfam" id="TIGR04378">
    <property type="entry name" value="myo_inos_iolB"/>
    <property type="match status" value="1"/>
</dbReference>
<dbReference type="STRING" id="189381.GCA_900166615_00326"/>
<proteinExistence type="predicted"/>
<dbReference type="EMBL" id="LGUE01000008">
    <property type="protein sequence ID" value="KON83021.1"/>
    <property type="molecule type" value="Genomic_DNA"/>
</dbReference>
<protein>
    <recommendedName>
        <fullName evidence="2">5-deoxy-glucuronate isomerase</fullName>
        <ecNumber evidence="2">5.3.1.30</ecNumber>
    </recommendedName>
</protein>
<dbReference type="InterPro" id="IPR021120">
    <property type="entry name" value="KduI/IolB_isomerase"/>
</dbReference>
<keyword evidence="4" id="KW-1185">Reference proteome</keyword>
<name>A0A0M0G0N9_9BACI</name>
<sequence>MTRFIKASDQKGYQDIFGEDYEHLEFLSFGKLQLDEGEEFSGQTGDYEHALVILTGKASVGADGEEWTDLGGRSSVFEGQATTVYVPIQSSFSVKAESDVKIAVCKVKAENKFAPFVVGPDQVTVHKRGEKQWNRTVYDILADNADGKVDRIVLGETINDEGQWSGYPPHKHDGEFAPEEPNLEEIYHYQVDPEQGFGVQHHYTKDGSIDTAYPIRHGDSFAIDVGYHPVGSAGGYRVYYLWFMAGETGRKLNPYEDPDHKWLHDK</sequence>
<dbReference type="Gene3D" id="2.60.120.10">
    <property type="entry name" value="Jelly Rolls"/>
    <property type="match status" value="2"/>
</dbReference>
<dbReference type="EC" id="5.3.1.30" evidence="2"/>
<dbReference type="Proteomes" id="UP000037405">
    <property type="component" value="Unassembled WGS sequence"/>
</dbReference>
<gene>
    <name evidence="3" type="ORF">AF331_19475</name>
</gene>
<dbReference type="RefSeq" id="WP_053429655.1">
    <property type="nucleotide sequence ID" value="NZ_JAUKEF010000006.1"/>
</dbReference>
<comment type="caution">
    <text evidence="3">The sequence shown here is derived from an EMBL/GenBank/DDBJ whole genome shotgun (WGS) entry which is preliminary data.</text>
</comment>
<dbReference type="GO" id="GO:0008880">
    <property type="term" value="F:glucuronate isomerase activity"/>
    <property type="evidence" value="ECO:0007669"/>
    <property type="project" value="InterPro"/>
</dbReference>
<dbReference type="InterPro" id="IPR024203">
    <property type="entry name" value="Deoxy-glucuronate_isom_IolB"/>
</dbReference>
<dbReference type="GO" id="GO:0102482">
    <property type="term" value="F:5-deoxy-D-glucuronate isomerase activity"/>
    <property type="evidence" value="ECO:0007669"/>
    <property type="project" value="UniProtKB-EC"/>
</dbReference>
<dbReference type="OrthoDB" id="9799936at2"/>
<dbReference type="PATRIC" id="fig|189381.12.peg.3412"/>
<dbReference type="GO" id="GO:0019310">
    <property type="term" value="P:inositol catabolic process"/>
    <property type="evidence" value="ECO:0007669"/>
    <property type="project" value="UniProtKB-UniRule"/>
</dbReference>
<dbReference type="PIRSF" id="PIRSF036628">
    <property type="entry name" value="IolB"/>
    <property type="match status" value="1"/>
</dbReference>
<dbReference type="PANTHER" id="PTHR39193:SF1">
    <property type="entry name" value="5-DEOXY-GLUCURONATE ISOMERASE"/>
    <property type="match status" value="1"/>
</dbReference>
<evidence type="ECO:0000256" key="1">
    <source>
        <dbReference type="ARBA" id="ARBA00023235"/>
    </source>
</evidence>
<organism evidence="3 4">
    <name type="scientific">Rossellomorea marisflavi</name>
    <dbReference type="NCBI Taxonomy" id="189381"/>
    <lineage>
        <taxon>Bacteria</taxon>
        <taxon>Bacillati</taxon>
        <taxon>Bacillota</taxon>
        <taxon>Bacilli</taxon>
        <taxon>Bacillales</taxon>
        <taxon>Bacillaceae</taxon>
        <taxon>Rossellomorea</taxon>
    </lineage>
</organism>
<dbReference type="Pfam" id="PF04962">
    <property type="entry name" value="KduI"/>
    <property type="match status" value="1"/>
</dbReference>
<dbReference type="SUPFAM" id="SSF51182">
    <property type="entry name" value="RmlC-like cupins"/>
    <property type="match status" value="1"/>
</dbReference>
<dbReference type="InterPro" id="IPR014710">
    <property type="entry name" value="RmlC-like_jellyroll"/>
</dbReference>
<evidence type="ECO:0000313" key="3">
    <source>
        <dbReference type="EMBL" id="KON83021.1"/>
    </source>
</evidence>